<evidence type="ECO:0000313" key="3">
    <source>
        <dbReference type="EMBL" id="KAJ5719406.1"/>
    </source>
</evidence>
<evidence type="ECO:0000256" key="1">
    <source>
        <dbReference type="SAM" id="MobiDB-lite"/>
    </source>
</evidence>
<keyword evidence="4" id="KW-1185">Reference proteome</keyword>
<proteinExistence type="predicted"/>
<reference evidence="3" key="2">
    <citation type="submission" date="2023-01" db="EMBL/GenBank/DDBJ databases">
        <authorList>
            <person name="Petersen C."/>
        </authorList>
    </citation>
    <scope>NUCLEOTIDE SEQUENCE</scope>
    <source>
        <strain evidence="3">IBT 17514</strain>
    </source>
</reference>
<gene>
    <name evidence="3" type="ORF">N7493_007861</name>
</gene>
<accession>A0AAD6HIE1</accession>
<reference evidence="3" key="1">
    <citation type="journal article" date="2023" name="IMA Fungus">
        <title>Comparative genomic study of the Penicillium genus elucidates a diverse pangenome and 15 lateral gene transfer events.</title>
        <authorList>
            <person name="Petersen C."/>
            <person name="Sorensen T."/>
            <person name="Nielsen M.R."/>
            <person name="Sondergaard T.E."/>
            <person name="Sorensen J.L."/>
            <person name="Fitzpatrick D.A."/>
            <person name="Frisvad J.C."/>
            <person name="Nielsen K.L."/>
        </authorList>
    </citation>
    <scope>NUCLEOTIDE SEQUENCE</scope>
    <source>
        <strain evidence="3">IBT 17514</strain>
    </source>
</reference>
<comment type="caution">
    <text evidence="3">The sequence shown here is derived from an EMBL/GenBank/DDBJ whole genome shotgun (WGS) entry which is preliminary data.</text>
</comment>
<name>A0AAD6HIE1_9EURO</name>
<protein>
    <submittedName>
        <fullName evidence="3">Peptidase C45 acyl-coenzyme A:6-aminopenicillanic acid acyl-transferase</fullName>
    </submittedName>
</protein>
<feature type="compositionally biased region" description="Polar residues" evidence="1">
    <location>
        <begin position="188"/>
        <end position="197"/>
    </location>
</feature>
<dbReference type="Gene3D" id="3.60.60.10">
    <property type="entry name" value="Penicillin V Acylase, Chain A"/>
    <property type="match status" value="1"/>
</dbReference>
<dbReference type="Pfam" id="PF03417">
    <property type="entry name" value="AAT"/>
    <property type="match status" value="1"/>
</dbReference>
<dbReference type="InterPro" id="IPR005079">
    <property type="entry name" value="Peptidase_C45_hydrolase"/>
</dbReference>
<sequence length="205" mass="22825">MPISLLRRMILESSHLSEATTLIQQFPRHVSNNLTVATADGFGFCLEITPSRVYKVYCNIDDSYLIHTNHFTDKSFLARDTVQDRDPGGSSWAPSPKTGTRHGLLTNEQLIKAFSDHLSYPEDLCCHPDNNPLDAVIRHLPGYPFRSLAATVACIIYNLSQGTITTCKGPPCQEVFKTFHLSGPKTLVDTQPKNGNRNSERPEVP</sequence>
<dbReference type="Proteomes" id="UP001215712">
    <property type="component" value="Unassembled WGS sequence"/>
</dbReference>
<feature type="region of interest" description="Disordered" evidence="1">
    <location>
        <begin position="83"/>
        <end position="102"/>
    </location>
</feature>
<feature type="region of interest" description="Disordered" evidence="1">
    <location>
        <begin position="184"/>
        <end position="205"/>
    </location>
</feature>
<dbReference type="EMBL" id="JAQJAN010000011">
    <property type="protein sequence ID" value="KAJ5719406.1"/>
    <property type="molecule type" value="Genomic_DNA"/>
</dbReference>
<organism evidence="3 4">
    <name type="scientific">Penicillium malachiteum</name>
    <dbReference type="NCBI Taxonomy" id="1324776"/>
    <lineage>
        <taxon>Eukaryota</taxon>
        <taxon>Fungi</taxon>
        <taxon>Dikarya</taxon>
        <taxon>Ascomycota</taxon>
        <taxon>Pezizomycotina</taxon>
        <taxon>Eurotiomycetes</taxon>
        <taxon>Eurotiomycetidae</taxon>
        <taxon>Eurotiales</taxon>
        <taxon>Aspergillaceae</taxon>
        <taxon>Penicillium</taxon>
    </lineage>
</organism>
<feature type="domain" description="Peptidase C45 hydrolase" evidence="2">
    <location>
        <begin position="2"/>
        <end position="93"/>
    </location>
</feature>
<evidence type="ECO:0000259" key="2">
    <source>
        <dbReference type="Pfam" id="PF03417"/>
    </source>
</evidence>
<evidence type="ECO:0000313" key="4">
    <source>
        <dbReference type="Proteomes" id="UP001215712"/>
    </source>
</evidence>
<dbReference type="AlphaFoldDB" id="A0AAD6HIE1"/>